<dbReference type="Proteomes" id="UP000183898">
    <property type="component" value="Unassembled WGS sequence"/>
</dbReference>
<accession>A0A1H8GEL3</accession>
<name>A0A1H8GEL3_9PROT</name>
<protein>
    <submittedName>
        <fullName evidence="1">Uncharacterized protein</fullName>
    </submittedName>
</protein>
<evidence type="ECO:0000313" key="2">
    <source>
        <dbReference type="Proteomes" id="UP000183898"/>
    </source>
</evidence>
<evidence type="ECO:0000313" key="1">
    <source>
        <dbReference type="EMBL" id="SEN41917.1"/>
    </source>
</evidence>
<gene>
    <name evidence="1" type="ORF">SAMN05216404_104173</name>
</gene>
<reference evidence="1 2" key="1">
    <citation type="submission" date="2016-10" db="EMBL/GenBank/DDBJ databases">
        <authorList>
            <person name="de Groot N.N."/>
        </authorList>
    </citation>
    <scope>NUCLEOTIDE SEQUENCE [LARGE SCALE GENOMIC DNA]</scope>
    <source>
        <strain evidence="1 2">Nl18</strain>
    </source>
</reference>
<organism evidence="1 2">
    <name type="scientific">Nitrosospira multiformis</name>
    <dbReference type="NCBI Taxonomy" id="1231"/>
    <lineage>
        <taxon>Bacteria</taxon>
        <taxon>Pseudomonadati</taxon>
        <taxon>Pseudomonadota</taxon>
        <taxon>Betaproteobacteria</taxon>
        <taxon>Nitrosomonadales</taxon>
        <taxon>Nitrosomonadaceae</taxon>
        <taxon>Nitrosospira</taxon>
    </lineage>
</organism>
<sequence>MAGSVPCIYLSRRFGIFDAGATIVGKPIANISSDRCVSGNLLSRGPSLGMREDLLVSMMLVGKHGMKVRYIRRQPPLKGWELERDVADLVFRD</sequence>
<dbReference type="AlphaFoldDB" id="A0A1H8GEL3"/>
<proteinExistence type="predicted"/>
<dbReference type="EMBL" id="FOCT01000004">
    <property type="protein sequence ID" value="SEN41917.1"/>
    <property type="molecule type" value="Genomic_DNA"/>
</dbReference>